<keyword evidence="3 5" id="KW-0371">Homeobox</keyword>
<evidence type="ECO:0000313" key="10">
    <source>
        <dbReference type="EMBL" id="GER56030.1"/>
    </source>
</evidence>
<dbReference type="Pfam" id="PF03791">
    <property type="entry name" value="KNOX2"/>
    <property type="match status" value="1"/>
</dbReference>
<dbReference type="SMART" id="SM01256">
    <property type="entry name" value="KNOX2"/>
    <property type="match status" value="1"/>
</dbReference>
<dbReference type="InterPro" id="IPR005539">
    <property type="entry name" value="ELK_dom"/>
</dbReference>
<dbReference type="PROSITE" id="PS50071">
    <property type="entry name" value="HOMEOBOX_2"/>
    <property type="match status" value="1"/>
</dbReference>
<keyword evidence="11" id="KW-1185">Reference proteome</keyword>
<dbReference type="Gene3D" id="1.10.10.60">
    <property type="entry name" value="Homeodomain-like"/>
    <property type="match status" value="1"/>
</dbReference>
<feature type="DNA-binding region" description="Homeobox; TALE-type" evidence="5">
    <location>
        <begin position="255"/>
        <end position="318"/>
    </location>
</feature>
<keyword evidence="4 5" id="KW-0539">Nucleus</keyword>
<dbReference type="FunFam" id="1.10.10.60:FF:000076">
    <property type="entry name" value="Homeobox protein knotted-1-like 2"/>
    <property type="match status" value="1"/>
</dbReference>
<dbReference type="InterPro" id="IPR005540">
    <property type="entry name" value="KNOX1"/>
</dbReference>
<name>A0A5A7RFR8_STRAF</name>
<dbReference type="Pfam" id="PF05920">
    <property type="entry name" value="Homeobox_KN"/>
    <property type="match status" value="1"/>
</dbReference>
<evidence type="ECO:0000256" key="4">
    <source>
        <dbReference type="ARBA" id="ARBA00023242"/>
    </source>
</evidence>
<dbReference type="Pfam" id="PF03790">
    <property type="entry name" value="KNOX1"/>
    <property type="match status" value="1"/>
</dbReference>
<comment type="subcellular location">
    <subcellularLocation>
        <location evidence="1 5">Nucleus</location>
    </subcellularLocation>
</comment>
<dbReference type="SMART" id="SM01255">
    <property type="entry name" value="KNOX1"/>
    <property type="match status" value="1"/>
</dbReference>
<feature type="domain" description="Homeobox" evidence="8">
    <location>
        <begin position="254"/>
        <end position="317"/>
    </location>
</feature>
<dbReference type="InterPro" id="IPR050224">
    <property type="entry name" value="TALE_homeobox"/>
</dbReference>
<dbReference type="InterPro" id="IPR005541">
    <property type="entry name" value="KNOX2"/>
</dbReference>
<dbReference type="InterPro" id="IPR008422">
    <property type="entry name" value="KN_HD"/>
</dbReference>
<comment type="similarity">
    <text evidence="6">Belongs to the TALE/KNOX homeobox family.</text>
</comment>
<evidence type="ECO:0000259" key="8">
    <source>
        <dbReference type="PROSITE" id="PS50071"/>
    </source>
</evidence>
<evidence type="ECO:0000256" key="7">
    <source>
        <dbReference type="SAM" id="MobiDB-lite"/>
    </source>
</evidence>
<dbReference type="InterPro" id="IPR017970">
    <property type="entry name" value="Homeobox_CS"/>
</dbReference>
<evidence type="ECO:0000259" key="9">
    <source>
        <dbReference type="PROSITE" id="PS51213"/>
    </source>
</evidence>
<dbReference type="GO" id="GO:0000981">
    <property type="term" value="F:DNA-binding transcription factor activity, RNA polymerase II-specific"/>
    <property type="evidence" value="ECO:0007669"/>
    <property type="project" value="InterPro"/>
</dbReference>
<proteinExistence type="inferred from homology"/>
<comment type="caution">
    <text evidence="10">The sequence shown here is derived from an EMBL/GenBank/DDBJ whole genome shotgun (WGS) entry which is preliminary data.</text>
</comment>
<evidence type="ECO:0000256" key="3">
    <source>
        <dbReference type="ARBA" id="ARBA00023155"/>
    </source>
</evidence>
<reference evidence="11" key="1">
    <citation type="journal article" date="2019" name="Curr. Biol.">
        <title>Genome Sequence of Striga asiatica Provides Insight into the Evolution of Plant Parasitism.</title>
        <authorList>
            <person name="Yoshida S."/>
            <person name="Kim S."/>
            <person name="Wafula E.K."/>
            <person name="Tanskanen J."/>
            <person name="Kim Y.M."/>
            <person name="Honaas L."/>
            <person name="Yang Z."/>
            <person name="Spallek T."/>
            <person name="Conn C.E."/>
            <person name="Ichihashi Y."/>
            <person name="Cheong K."/>
            <person name="Cui S."/>
            <person name="Der J.P."/>
            <person name="Gundlach H."/>
            <person name="Jiao Y."/>
            <person name="Hori C."/>
            <person name="Ishida J.K."/>
            <person name="Kasahara H."/>
            <person name="Kiba T."/>
            <person name="Kim M.S."/>
            <person name="Koo N."/>
            <person name="Laohavisit A."/>
            <person name="Lee Y.H."/>
            <person name="Lumba S."/>
            <person name="McCourt P."/>
            <person name="Mortimer J.C."/>
            <person name="Mutuku J.M."/>
            <person name="Nomura T."/>
            <person name="Sasaki-Sekimoto Y."/>
            <person name="Seto Y."/>
            <person name="Wang Y."/>
            <person name="Wakatake T."/>
            <person name="Sakakibara H."/>
            <person name="Demura T."/>
            <person name="Yamaguchi S."/>
            <person name="Yoneyama K."/>
            <person name="Manabe R.I."/>
            <person name="Nelson D.C."/>
            <person name="Schulman A.H."/>
            <person name="Timko M.P."/>
            <person name="dePamphilis C.W."/>
            <person name="Choi D."/>
            <person name="Shirasu K."/>
        </authorList>
    </citation>
    <scope>NUCLEOTIDE SEQUENCE [LARGE SCALE GENOMIC DNA]</scope>
    <source>
        <strain evidence="11">cv. UVA1</strain>
    </source>
</reference>
<dbReference type="Pfam" id="PF03789">
    <property type="entry name" value="ELK"/>
    <property type="match status" value="1"/>
</dbReference>
<feature type="domain" description="ELK" evidence="9">
    <location>
        <begin position="234"/>
        <end position="254"/>
    </location>
</feature>
<dbReference type="OrthoDB" id="10056939at2759"/>
<dbReference type="PROSITE" id="PS00027">
    <property type="entry name" value="HOMEOBOX_1"/>
    <property type="match status" value="1"/>
</dbReference>
<dbReference type="PANTHER" id="PTHR11850">
    <property type="entry name" value="HOMEOBOX PROTEIN TRANSCRIPTION FACTORS"/>
    <property type="match status" value="1"/>
</dbReference>
<dbReference type="EMBL" id="BKCP01012403">
    <property type="protein sequence ID" value="GER56030.1"/>
    <property type="molecule type" value="Genomic_DNA"/>
</dbReference>
<organism evidence="10 11">
    <name type="scientific">Striga asiatica</name>
    <name type="common">Asiatic witchweed</name>
    <name type="synonym">Buchnera asiatica</name>
    <dbReference type="NCBI Taxonomy" id="4170"/>
    <lineage>
        <taxon>Eukaryota</taxon>
        <taxon>Viridiplantae</taxon>
        <taxon>Streptophyta</taxon>
        <taxon>Embryophyta</taxon>
        <taxon>Tracheophyta</taxon>
        <taxon>Spermatophyta</taxon>
        <taxon>Magnoliopsida</taxon>
        <taxon>eudicotyledons</taxon>
        <taxon>Gunneridae</taxon>
        <taxon>Pentapetalae</taxon>
        <taxon>asterids</taxon>
        <taxon>lamiids</taxon>
        <taxon>Lamiales</taxon>
        <taxon>Orobanchaceae</taxon>
        <taxon>Buchnereae</taxon>
        <taxon>Striga</taxon>
    </lineage>
</organism>
<dbReference type="InterPro" id="IPR009057">
    <property type="entry name" value="Homeodomain-like_sf"/>
</dbReference>
<evidence type="ECO:0000313" key="11">
    <source>
        <dbReference type="Proteomes" id="UP000325081"/>
    </source>
</evidence>
<dbReference type="AlphaFoldDB" id="A0A5A7RFR8"/>
<evidence type="ECO:0000256" key="6">
    <source>
        <dbReference type="PROSITE-ProRule" id="PRU00559"/>
    </source>
</evidence>
<accession>A0A5A7RFR8</accession>
<evidence type="ECO:0000256" key="5">
    <source>
        <dbReference type="PROSITE-ProRule" id="PRU00108"/>
    </source>
</evidence>
<dbReference type="SUPFAM" id="SSF46689">
    <property type="entry name" value="Homeodomain-like"/>
    <property type="match status" value="1"/>
</dbReference>
<evidence type="ECO:0000256" key="2">
    <source>
        <dbReference type="ARBA" id="ARBA00023125"/>
    </source>
</evidence>
<sequence length="340" mass="38679">MDGMYGLHSAGNDYPDKALMSPDNLMNIAGGGGYYHDYDPLIPSADHHRRINPPFESEDYGLIHCSAVSESVNSVSAHRTIGYGDGGADRNRREDDVASYATVKAKIAAHPCYPKLLDAYIDCQKVGAPPEIACLLDEIRREKDAQYCKQDDAVPTCLGVDPELDEFMESYCDVLVKYKSDLSRPFDEATSFLNNIETQLANLCKDDGPLSSDEEYSGGETEIPDPQTKTEDRELKDRLLRRYGNHINNLKLEFSKKKKKGKLPKEARQALLEWWSVHYKWPYPTEADKMSLAETTGLDQKQINNWFINQRKRHWKPSENMHLAMMDNLSGHFFMEETDI</sequence>
<dbReference type="GO" id="GO:0005634">
    <property type="term" value="C:nucleus"/>
    <property type="evidence" value="ECO:0007669"/>
    <property type="project" value="UniProtKB-SubCell"/>
</dbReference>
<evidence type="ECO:0000256" key="1">
    <source>
        <dbReference type="ARBA" id="ARBA00004123"/>
    </source>
</evidence>
<dbReference type="SMART" id="SM01188">
    <property type="entry name" value="ELK"/>
    <property type="match status" value="1"/>
</dbReference>
<dbReference type="InterPro" id="IPR001356">
    <property type="entry name" value="HD"/>
</dbReference>
<keyword evidence="2 5" id="KW-0238">DNA-binding</keyword>
<dbReference type="SMART" id="SM00389">
    <property type="entry name" value="HOX"/>
    <property type="match status" value="1"/>
</dbReference>
<protein>
    <submittedName>
        <fullName evidence="10">Homeobox protein knotted-1</fullName>
    </submittedName>
</protein>
<dbReference type="Proteomes" id="UP000325081">
    <property type="component" value="Unassembled WGS sequence"/>
</dbReference>
<dbReference type="PROSITE" id="PS51213">
    <property type="entry name" value="ELK"/>
    <property type="match status" value="1"/>
</dbReference>
<dbReference type="CDD" id="cd00086">
    <property type="entry name" value="homeodomain"/>
    <property type="match status" value="1"/>
</dbReference>
<gene>
    <name evidence="10" type="ORF">STAS_33731</name>
</gene>
<feature type="region of interest" description="Disordered" evidence="7">
    <location>
        <begin position="204"/>
        <end position="230"/>
    </location>
</feature>
<dbReference type="GO" id="GO:0003677">
    <property type="term" value="F:DNA binding"/>
    <property type="evidence" value="ECO:0007669"/>
    <property type="project" value="UniProtKB-UniRule"/>
</dbReference>